<keyword evidence="1" id="KW-0472">Membrane</keyword>
<keyword evidence="1" id="KW-1133">Transmembrane helix</keyword>
<proteinExistence type="predicted"/>
<feature type="non-terminal residue" evidence="2">
    <location>
        <position position="52"/>
    </location>
</feature>
<accession>A0A5J4TIL9</accession>
<protein>
    <submittedName>
        <fullName evidence="2">Uncharacterized protein</fullName>
    </submittedName>
</protein>
<evidence type="ECO:0000256" key="1">
    <source>
        <dbReference type="SAM" id="Phobius"/>
    </source>
</evidence>
<gene>
    <name evidence="2" type="ORF">EZS28_046800</name>
</gene>
<name>A0A5J4TIL9_9EUKA</name>
<sequence>MVELSNLVVCIVALGIVGFLIYAVLIFKTYTDSRKNAVSRERKLPDGSFTDL</sequence>
<dbReference type="Proteomes" id="UP000324800">
    <property type="component" value="Unassembled WGS sequence"/>
</dbReference>
<organism evidence="2 3">
    <name type="scientific">Streblomastix strix</name>
    <dbReference type="NCBI Taxonomy" id="222440"/>
    <lineage>
        <taxon>Eukaryota</taxon>
        <taxon>Metamonada</taxon>
        <taxon>Preaxostyla</taxon>
        <taxon>Oxymonadida</taxon>
        <taxon>Streblomastigidae</taxon>
        <taxon>Streblomastix</taxon>
    </lineage>
</organism>
<comment type="caution">
    <text evidence="2">The sequence shown here is derived from an EMBL/GenBank/DDBJ whole genome shotgun (WGS) entry which is preliminary data.</text>
</comment>
<dbReference type="AlphaFoldDB" id="A0A5J4TIL9"/>
<dbReference type="EMBL" id="SNRW01031049">
    <property type="protein sequence ID" value="KAA6357672.1"/>
    <property type="molecule type" value="Genomic_DNA"/>
</dbReference>
<evidence type="ECO:0000313" key="2">
    <source>
        <dbReference type="EMBL" id="KAA6357672.1"/>
    </source>
</evidence>
<feature type="transmembrane region" description="Helical" evidence="1">
    <location>
        <begin position="6"/>
        <end position="27"/>
    </location>
</feature>
<keyword evidence="1" id="KW-0812">Transmembrane</keyword>
<evidence type="ECO:0000313" key="3">
    <source>
        <dbReference type="Proteomes" id="UP000324800"/>
    </source>
</evidence>
<reference evidence="2 3" key="1">
    <citation type="submission" date="2019-03" db="EMBL/GenBank/DDBJ databases">
        <title>Single cell metagenomics reveals metabolic interactions within the superorganism composed of flagellate Streblomastix strix and complex community of Bacteroidetes bacteria on its surface.</title>
        <authorList>
            <person name="Treitli S.C."/>
            <person name="Kolisko M."/>
            <person name="Husnik F."/>
            <person name="Keeling P."/>
            <person name="Hampl V."/>
        </authorList>
    </citation>
    <scope>NUCLEOTIDE SEQUENCE [LARGE SCALE GENOMIC DNA]</scope>
    <source>
        <strain evidence="2">ST1C</strain>
    </source>
</reference>